<proteinExistence type="predicted"/>
<protein>
    <submittedName>
        <fullName evidence="2">Uncharacterized protein</fullName>
    </submittedName>
</protein>
<dbReference type="Proteomes" id="UP000608513">
    <property type="component" value="Unassembled WGS sequence"/>
</dbReference>
<evidence type="ECO:0000256" key="1">
    <source>
        <dbReference type="SAM" id="MobiDB-lite"/>
    </source>
</evidence>
<evidence type="ECO:0000313" key="3">
    <source>
        <dbReference type="Proteomes" id="UP000608513"/>
    </source>
</evidence>
<accession>A0A923MS42</accession>
<dbReference type="RefSeq" id="WP_187076961.1">
    <property type="nucleotide sequence ID" value="NZ_JACORT010000006.1"/>
</dbReference>
<dbReference type="EMBL" id="JACORT010000006">
    <property type="protein sequence ID" value="MBC5784208.1"/>
    <property type="molecule type" value="Genomic_DNA"/>
</dbReference>
<comment type="caution">
    <text evidence="2">The sequence shown here is derived from an EMBL/GenBank/DDBJ whole genome shotgun (WGS) entry which is preliminary data.</text>
</comment>
<reference evidence="2" key="1">
    <citation type="submission" date="2020-08" db="EMBL/GenBank/DDBJ databases">
        <title>Ramlibacter sp. USB13 16S ribosomal RNA gene genome sequencing and assembly.</title>
        <authorList>
            <person name="Kang M."/>
        </authorList>
    </citation>
    <scope>NUCLEOTIDE SEQUENCE</scope>
    <source>
        <strain evidence="2">USB13</strain>
    </source>
</reference>
<organism evidence="2 3">
    <name type="scientific">Ramlibacter cellulosilyticus</name>
    <dbReference type="NCBI Taxonomy" id="2764187"/>
    <lineage>
        <taxon>Bacteria</taxon>
        <taxon>Pseudomonadati</taxon>
        <taxon>Pseudomonadota</taxon>
        <taxon>Betaproteobacteria</taxon>
        <taxon>Burkholderiales</taxon>
        <taxon>Comamonadaceae</taxon>
        <taxon>Ramlibacter</taxon>
    </lineage>
</organism>
<feature type="region of interest" description="Disordered" evidence="1">
    <location>
        <begin position="1"/>
        <end position="28"/>
    </location>
</feature>
<sequence>MNKSLWGKRKDFPDTEPQSTLPMVPPWEESAYAETEPMPLASVRPARPEPLALAPMEVSVYEAMALARKDDRVCPQPSRWLEFFALLKEHARGATLPAEPLLGSAWAATPPLAKRMCFEEQLEWAARHGCLQAAYDFLKALREPEWHLAR</sequence>
<dbReference type="AlphaFoldDB" id="A0A923MS42"/>
<gene>
    <name evidence="2" type="ORF">H8N03_14740</name>
</gene>
<keyword evidence="3" id="KW-1185">Reference proteome</keyword>
<evidence type="ECO:0000313" key="2">
    <source>
        <dbReference type="EMBL" id="MBC5784208.1"/>
    </source>
</evidence>
<name>A0A923MS42_9BURK</name>